<dbReference type="Gene3D" id="3.30.2310.20">
    <property type="entry name" value="RelE-like"/>
    <property type="match status" value="1"/>
</dbReference>
<sequence length="60" mass="7444">MAKRVVWSLNAKNERRQILEYWHLRNGNKNYSRKLSREFNDAVKYISQYNYMGRKIDMKM</sequence>
<dbReference type="Proteomes" id="UP000516360">
    <property type="component" value="Chromosome"/>
</dbReference>
<protein>
    <submittedName>
        <fullName evidence="1">Uncharacterized protein</fullName>
    </submittedName>
</protein>
<dbReference type="InterPro" id="IPR035093">
    <property type="entry name" value="RelE/ParE_toxin_dom_sf"/>
</dbReference>
<accession>A0A7G1GYD6</accession>
<proteinExistence type="predicted"/>
<evidence type="ECO:0000313" key="2">
    <source>
        <dbReference type="Proteomes" id="UP000516360"/>
    </source>
</evidence>
<dbReference type="AlphaFoldDB" id="A0A7G1GYD6"/>
<evidence type="ECO:0000313" key="1">
    <source>
        <dbReference type="EMBL" id="BCB95198.1"/>
    </source>
</evidence>
<dbReference type="RefSeq" id="WP_203472711.1">
    <property type="nucleotide sequence ID" value="NZ_AP022873.1"/>
</dbReference>
<gene>
    <name evidence="1" type="ORF">JZK55_01200</name>
</gene>
<dbReference type="EMBL" id="AP022873">
    <property type="protein sequence ID" value="BCB95198.1"/>
    <property type="molecule type" value="Genomic_DNA"/>
</dbReference>
<keyword evidence="2" id="KW-1185">Reference proteome</keyword>
<dbReference type="KEGG" id="dtp:JZK55_01200"/>
<name>A0A7G1GYD6_9BACT</name>
<organism evidence="1 2">
    <name type="scientific">Dissulfurispira thermophila</name>
    <dbReference type="NCBI Taxonomy" id="2715679"/>
    <lineage>
        <taxon>Bacteria</taxon>
        <taxon>Pseudomonadati</taxon>
        <taxon>Nitrospirota</taxon>
        <taxon>Thermodesulfovibrionia</taxon>
        <taxon>Thermodesulfovibrionales</taxon>
        <taxon>Dissulfurispiraceae</taxon>
        <taxon>Dissulfurispira</taxon>
    </lineage>
</organism>
<reference evidence="1 2" key="1">
    <citation type="submission" date="2020-03" db="EMBL/GenBank/DDBJ databases">
        <title>Complete genome sequences of two sulfur-disproportionating bacterial strains T55J and Mzg5.</title>
        <authorList>
            <person name="Umezawa K."/>
            <person name="Kojima H."/>
            <person name="Kato Y."/>
            <person name="Fukui M."/>
        </authorList>
    </citation>
    <scope>NUCLEOTIDE SEQUENCE [LARGE SCALE GENOMIC DNA]</scope>
    <source>
        <strain evidence="1 2">T55J</strain>
    </source>
</reference>